<name>A0ABW2PSL1_9BACL</name>
<keyword evidence="5 7" id="KW-1133">Transmembrane helix</keyword>
<organism evidence="8 9">
    <name type="scientific">Scopulibacillus cellulosilyticus</name>
    <dbReference type="NCBI Taxonomy" id="2665665"/>
    <lineage>
        <taxon>Bacteria</taxon>
        <taxon>Bacillati</taxon>
        <taxon>Bacillota</taxon>
        <taxon>Bacilli</taxon>
        <taxon>Bacillales</taxon>
        <taxon>Sporolactobacillaceae</taxon>
        <taxon>Scopulibacillus</taxon>
    </lineage>
</organism>
<feature type="transmembrane region" description="Helical" evidence="7">
    <location>
        <begin position="297"/>
        <end position="325"/>
    </location>
</feature>
<evidence type="ECO:0000256" key="5">
    <source>
        <dbReference type="ARBA" id="ARBA00022989"/>
    </source>
</evidence>
<accession>A0ABW2PSL1</accession>
<evidence type="ECO:0000256" key="7">
    <source>
        <dbReference type="SAM" id="Phobius"/>
    </source>
</evidence>
<feature type="transmembrane region" description="Helical" evidence="7">
    <location>
        <begin position="116"/>
        <end position="140"/>
    </location>
</feature>
<dbReference type="Pfam" id="PF02322">
    <property type="entry name" value="Cyt_bd_oxida_II"/>
    <property type="match status" value="1"/>
</dbReference>
<dbReference type="Proteomes" id="UP001596505">
    <property type="component" value="Unassembled WGS sequence"/>
</dbReference>
<evidence type="ECO:0000313" key="9">
    <source>
        <dbReference type="Proteomes" id="UP001596505"/>
    </source>
</evidence>
<comment type="similarity">
    <text evidence="2">Belongs to the cytochrome ubiquinol oxidase subunit 2 family.</text>
</comment>
<feature type="transmembrane region" description="Helical" evidence="7">
    <location>
        <begin position="160"/>
        <end position="184"/>
    </location>
</feature>
<feature type="transmembrane region" description="Helical" evidence="7">
    <location>
        <begin position="12"/>
        <end position="34"/>
    </location>
</feature>
<evidence type="ECO:0000256" key="4">
    <source>
        <dbReference type="ARBA" id="ARBA00022692"/>
    </source>
</evidence>
<evidence type="ECO:0000256" key="2">
    <source>
        <dbReference type="ARBA" id="ARBA00007543"/>
    </source>
</evidence>
<evidence type="ECO:0000256" key="6">
    <source>
        <dbReference type="ARBA" id="ARBA00023136"/>
    </source>
</evidence>
<comment type="caution">
    <text evidence="8">The sequence shown here is derived from an EMBL/GenBank/DDBJ whole genome shotgun (WGS) entry which is preliminary data.</text>
</comment>
<keyword evidence="6 7" id="KW-0472">Membrane</keyword>
<feature type="transmembrane region" description="Helical" evidence="7">
    <location>
        <begin position="232"/>
        <end position="251"/>
    </location>
</feature>
<reference evidence="9" key="1">
    <citation type="journal article" date="2019" name="Int. J. Syst. Evol. Microbiol.">
        <title>The Global Catalogue of Microorganisms (GCM) 10K type strain sequencing project: providing services to taxonomists for standard genome sequencing and annotation.</title>
        <authorList>
            <consortium name="The Broad Institute Genomics Platform"/>
            <consortium name="The Broad Institute Genome Sequencing Center for Infectious Disease"/>
            <person name="Wu L."/>
            <person name="Ma J."/>
        </authorList>
    </citation>
    <scope>NUCLEOTIDE SEQUENCE [LARGE SCALE GENOMIC DNA]</scope>
    <source>
        <strain evidence="9">CGMCC 1.16305</strain>
    </source>
</reference>
<evidence type="ECO:0000256" key="1">
    <source>
        <dbReference type="ARBA" id="ARBA00004651"/>
    </source>
</evidence>
<sequence>MVAWIGITVLWIFLYSYLILASIDFGAGFFSFIFKIQNKQVLDRVINRYLSPAWEGLNICFVLLFVCVIGLFPQTAYYYGTGLLVPGSIALILMAVRGSMYAFYYYTSRDGKVFQIFYGVTGLLIPAVLSSVLTISEGGFISLEHNKGHLVIRKLLTSFYSWSVIILAVVSVLYISAMFLTYYANKANDTAASEKMRGLALFWSVPTILACALVFAALQMHNPEHFNQVLNHIWMFELSLVFFLIAVTLVFQKKFYGLAFFLVLLQFYFAFFGYGLSHLPYLLYPYVDFHVSFSFSVASIVFIFIAVTVLAILIPFLIIWLRLYILKRNKFSRNNVVK</sequence>
<feature type="transmembrane region" description="Helical" evidence="7">
    <location>
        <begin position="78"/>
        <end position="104"/>
    </location>
</feature>
<feature type="transmembrane region" description="Helical" evidence="7">
    <location>
        <begin position="258"/>
        <end position="277"/>
    </location>
</feature>
<dbReference type="InterPro" id="IPR003317">
    <property type="entry name" value="Cyt-d_oxidase_su2"/>
</dbReference>
<comment type="subcellular location">
    <subcellularLocation>
        <location evidence="1">Cell membrane</location>
        <topology evidence="1">Multi-pass membrane protein</topology>
    </subcellularLocation>
</comment>
<gene>
    <name evidence="8" type="ORF">ACFQRG_05280</name>
</gene>
<keyword evidence="9" id="KW-1185">Reference proteome</keyword>
<dbReference type="RefSeq" id="WP_380964462.1">
    <property type="nucleotide sequence ID" value="NZ_JBHTCO010000004.1"/>
</dbReference>
<keyword evidence="3" id="KW-1003">Cell membrane</keyword>
<proteinExistence type="inferred from homology"/>
<feature type="transmembrane region" description="Helical" evidence="7">
    <location>
        <begin position="196"/>
        <end position="220"/>
    </location>
</feature>
<keyword evidence="4 7" id="KW-0812">Transmembrane</keyword>
<feature type="transmembrane region" description="Helical" evidence="7">
    <location>
        <begin position="54"/>
        <end position="72"/>
    </location>
</feature>
<protein>
    <submittedName>
        <fullName evidence="8">Cytochrome d ubiquinol oxidase subunit II</fullName>
    </submittedName>
</protein>
<evidence type="ECO:0000256" key="3">
    <source>
        <dbReference type="ARBA" id="ARBA00022475"/>
    </source>
</evidence>
<dbReference type="EMBL" id="JBHTCO010000004">
    <property type="protein sequence ID" value="MFC7392389.1"/>
    <property type="molecule type" value="Genomic_DNA"/>
</dbReference>
<evidence type="ECO:0000313" key="8">
    <source>
        <dbReference type="EMBL" id="MFC7392389.1"/>
    </source>
</evidence>